<feature type="transmembrane region" description="Helical" evidence="10">
    <location>
        <begin position="137"/>
        <end position="157"/>
    </location>
</feature>
<dbReference type="GO" id="GO:0008360">
    <property type="term" value="P:regulation of cell shape"/>
    <property type="evidence" value="ECO:0007669"/>
    <property type="project" value="UniProtKB-KW"/>
</dbReference>
<evidence type="ECO:0000313" key="12">
    <source>
        <dbReference type="Proteomes" id="UP000607559"/>
    </source>
</evidence>
<feature type="transmembrane region" description="Helical" evidence="10">
    <location>
        <begin position="371"/>
        <end position="391"/>
    </location>
</feature>
<evidence type="ECO:0000256" key="5">
    <source>
        <dbReference type="ARBA" id="ARBA00022984"/>
    </source>
</evidence>
<organism evidence="11 12">
    <name type="scientific">Puia dinghuensis</name>
    <dbReference type="NCBI Taxonomy" id="1792502"/>
    <lineage>
        <taxon>Bacteria</taxon>
        <taxon>Pseudomonadati</taxon>
        <taxon>Bacteroidota</taxon>
        <taxon>Chitinophagia</taxon>
        <taxon>Chitinophagales</taxon>
        <taxon>Chitinophagaceae</taxon>
        <taxon>Puia</taxon>
    </lineage>
</organism>
<dbReference type="NCBIfam" id="TIGR01695">
    <property type="entry name" value="murJ_mviN"/>
    <property type="match status" value="1"/>
</dbReference>
<feature type="transmembrane region" description="Helical" evidence="10">
    <location>
        <begin position="20"/>
        <end position="37"/>
    </location>
</feature>
<evidence type="ECO:0000313" key="11">
    <source>
        <dbReference type="EMBL" id="GGB24179.1"/>
    </source>
</evidence>
<dbReference type="InterPro" id="IPR051050">
    <property type="entry name" value="Lipid_II_flippase_MurJ/MviN"/>
</dbReference>
<feature type="transmembrane region" description="Helical" evidence="10">
    <location>
        <begin position="246"/>
        <end position="266"/>
    </location>
</feature>
<keyword evidence="2" id="KW-1003">Cell membrane</keyword>
<dbReference type="GO" id="GO:0009252">
    <property type="term" value="P:peptidoglycan biosynthetic process"/>
    <property type="evidence" value="ECO:0007669"/>
    <property type="project" value="UniProtKB-KW"/>
</dbReference>
<reference evidence="11" key="1">
    <citation type="journal article" date="2014" name="Int. J. Syst. Evol. Microbiol.">
        <title>Complete genome sequence of Corynebacterium casei LMG S-19264T (=DSM 44701T), isolated from a smear-ripened cheese.</title>
        <authorList>
            <consortium name="US DOE Joint Genome Institute (JGI-PGF)"/>
            <person name="Walter F."/>
            <person name="Albersmeier A."/>
            <person name="Kalinowski J."/>
            <person name="Ruckert C."/>
        </authorList>
    </citation>
    <scope>NUCLEOTIDE SEQUENCE</scope>
    <source>
        <strain evidence="11">CGMCC 1.15448</strain>
    </source>
</reference>
<evidence type="ECO:0000256" key="2">
    <source>
        <dbReference type="ARBA" id="ARBA00022475"/>
    </source>
</evidence>
<dbReference type="EMBL" id="BMJC01000007">
    <property type="protein sequence ID" value="GGB24179.1"/>
    <property type="molecule type" value="Genomic_DNA"/>
</dbReference>
<dbReference type="GO" id="GO:0015648">
    <property type="term" value="F:lipid-linked peptidoglycan transporter activity"/>
    <property type="evidence" value="ECO:0007669"/>
    <property type="project" value="TreeGrafter"/>
</dbReference>
<dbReference type="PRINTS" id="PR01806">
    <property type="entry name" value="VIRFACTRMVIN"/>
</dbReference>
<keyword evidence="4" id="KW-0133">Cell shape</keyword>
<name>A0A8J2UJH9_9BACT</name>
<evidence type="ECO:0000256" key="7">
    <source>
        <dbReference type="ARBA" id="ARBA00023136"/>
    </source>
</evidence>
<dbReference type="PANTHER" id="PTHR47019:SF1">
    <property type="entry name" value="LIPID II FLIPPASE MURJ"/>
    <property type="match status" value="1"/>
</dbReference>
<keyword evidence="6 10" id="KW-1133">Transmembrane helix</keyword>
<comment type="similarity">
    <text evidence="9">Belongs to the MurJ/MviN family.</text>
</comment>
<dbReference type="AlphaFoldDB" id="A0A8J2UJH9"/>
<accession>A0A8J2UJH9</accession>
<evidence type="ECO:0000256" key="9">
    <source>
        <dbReference type="ARBA" id="ARBA00061532"/>
    </source>
</evidence>
<feature type="transmembrane region" description="Helical" evidence="10">
    <location>
        <begin position="105"/>
        <end position="125"/>
    </location>
</feature>
<keyword evidence="7 10" id="KW-0472">Membrane</keyword>
<feature type="transmembrane region" description="Helical" evidence="10">
    <location>
        <begin position="163"/>
        <end position="185"/>
    </location>
</feature>
<feature type="transmembrane region" description="Helical" evidence="10">
    <location>
        <begin position="329"/>
        <end position="351"/>
    </location>
</feature>
<evidence type="ECO:0000256" key="10">
    <source>
        <dbReference type="SAM" id="Phobius"/>
    </source>
</evidence>
<proteinExistence type="inferred from homology"/>
<protein>
    <submittedName>
        <fullName evidence="11">Putative lipid II flippase MurJ</fullName>
    </submittedName>
</protein>
<dbReference type="GO" id="GO:0034204">
    <property type="term" value="P:lipid translocation"/>
    <property type="evidence" value="ECO:0007669"/>
    <property type="project" value="TreeGrafter"/>
</dbReference>
<gene>
    <name evidence="11" type="ORF">GCM10011511_55140</name>
</gene>
<evidence type="ECO:0000256" key="8">
    <source>
        <dbReference type="ARBA" id="ARBA00060041"/>
    </source>
</evidence>
<sequence length="422" mass="47033">MLGYGEKLVLAYFFGTDYRIDVYNVVITVITGVFIFSREIIEPAFLNVFINAIGEKDERSAWGLFNRYSRGIILITMLLSLLVYFYPGAVISLVAPGFANGKRQLAVRLIQIAFPACIFLSLSALTNITLNGMKKFVLPASADLAFKGLTLLCLVFLYKYLGIYAAVVGVIIGAVSKLSIQFSLLHRKLSFRAGFVDPVYSKNIWRLSWPLLLGVSFSQINTLAENVFASYMQEGAISALSYSKKVIDLPILIISYTLSVVVFPYFVELSVAKEKEKLTRLLARALGYITLIYLPLSLLSFLFSREIVELIFKRGAFDNAAVKLTATPLAYYSIGMVFFSLETILVIFYFANSNTRTPIFWGVVTVIENILLCYIFTSTIGYAGIALALTLSKGTKVIALLSQLKRYINVSCLYPGRIPLRI</sequence>
<dbReference type="GO" id="GO:0005886">
    <property type="term" value="C:plasma membrane"/>
    <property type="evidence" value="ECO:0007669"/>
    <property type="project" value="UniProtKB-SubCell"/>
</dbReference>
<dbReference type="Proteomes" id="UP000607559">
    <property type="component" value="Unassembled WGS sequence"/>
</dbReference>
<feature type="transmembrane region" description="Helical" evidence="10">
    <location>
        <begin position="72"/>
        <end position="99"/>
    </location>
</feature>
<comment type="subcellular location">
    <subcellularLocation>
        <location evidence="1">Cell membrane</location>
        <topology evidence="1">Multi-pass membrane protein</topology>
    </subcellularLocation>
</comment>
<keyword evidence="12" id="KW-1185">Reference proteome</keyword>
<evidence type="ECO:0000256" key="1">
    <source>
        <dbReference type="ARBA" id="ARBA00004651"/>
    </source>
</evidence>
<keyword evidence="3 10" id="KW-0812">Transmembrane</keyword>
<evidence type="ECO:0000256" key="3">
    <source>
        <dbReference type="ARBA" id="ARBA00022692"/>
    </source>
</evidence>
<comment type="caution">
    <text evidence="11">The sequence shown here is derived from an EMBL/GenBank/DDBJ whole genome shotgun (WGS) entry which is preliminary data.</text>
</comment>
<dbReference type="PANTHER" id="PTHR47019">
    <property type="entry name" value="LIPID II FLIPPASE MURJ"/>
    <property type="match status" value="1"/>
</dbReference>
<dbReference type="Pfam" id="PF03023">
    <property type="entry name" value="MurJ"/>
    <property type="match status" value="1"/>
</dbReference>
<evidence type="ECO:0000256" key="4">
    <source>
        <dbReference type="ARBA" id="ARBA00022960"/>
    </source>
</evidence>
<evidence type="ECO:0000256" key="6">
    <source>
        <dbReference type="ARBA" id="ARBA00022989"/>
    </source>
</evidence>
<feature type="transmembrane region" description="Helical" evidence="10">
    <location>
        <begin position="286"/>
        <end position="308"/>
    </location>
</feature>
<reference evidence="11" key="2">
    <citation type="submission" date="2020-09" db="EMBL/GenBank/DDBJ databases">
        <authorList>
            <person name="Sun Q."/>
            <person name="Zhou Y."/>
        </authorList>
    </citation>
    <scope>NUCLEOTIDE SEQUENCE</scope>
    <source>
        <strain evidence="11">CGMCC 1.15448</strain>
    </source>
</reference>
<dbReference type="InterPro" id="IPR004268">
    <property type="entry name" value="MurJ"/>
</dbReference>
<comment type="function">
    <text evidence="8">Involved in peptidoglycan biosynthesis. Transports lipid-linked peptidoglycan precursors from the inner to the outer leaflet of the cytoplasmic membrane.</text>
</comment>
<keyword evidence="5" id="KW-0573">Peptidoglycan synthesis</keyword>